<dbReference type="PANTHER" id="PTHR13061">
    <property type="entry name" value="DYNACTIN SUBUNIT P25"/>
    <property type="match status" value="1"/>
</dbReference>
<dbReference type="InterPro" id="IPR047324">
    <property type="entry name" value="LbH_gamma_CA-like"/>
</dbReference>
<dbReference type="EMBL" id="MTAC01000006">
    <property type="protein sequence ID" value="OSI35991.1"/>
    <property type="molecule type" value="Genomic_DNA"/>
</dbReference>
<reference evidence="1 2" key="1">
    <citation type="submission" date="2017-01" db="EMBL/GenBank/DDBJ databases">
        <authorList>
            <person name="Wolfgang W.J."/>
            <person name="Cole J."/>
            <person name="Wroblewski D."/>
            <person name="Mcginnis J."/>
            <person name="Musser K.A."/>
        </authorList>
    </citation>
    <scope>NUCLEOTIDE SEQUENCE [LARGE SCALE GENOMIC DNA]</scope>
    <source>
        <strain evidence="1 2">93087</strain>
    </source>
</reference>
<dbReference type="Gene3D" id="2.160.10.10">
    <property type="entry name" value="Hexapeptide repeat proteins"/>
    <property type="match status" value="1"/>
</dbReference>
<dbReference type="CDD" id="cd04645">
    <property type="entry name" value="LbH_gamma_CA_like"/>
    <property type="match status" value="1"/>
</dbReference>
<dbReference type="RefSeq" id="WP_085418047.1">
    <property type="nucleotide sequence ID" value="NZ_CP091509.1"/>
</dbReference>
<accession>A0ABX3WMS5</accession>
<organism evidence="1 2">
    <name type="scientific">Neisseria dumasiana</name>
    <dbReference type="NCBI Taxonomy" id="1931275"/>
    <lineage>
        <taxon>Bacteria</taxon>
        <taxon>Pseudomonadati</taxon>
        <taxon>Pseudomonadota</taxon>
        <taxon>Betaproteobacteria</taxon>
        <taxon>Neisseriales</taxon>
        <taxon>Neisseriaceae</taxon>
        <taxon>Neisseria</taxon>
    </lineage>
</organism>
<comment type="caution">
    <text evidence="1">The sequence shown here is derived from an EMBL/GenBank/DDBJ whole genome shotgun (WGS) entry which is preliminary data.</text>
</comment>
<dbReference type="InterPro" id="IPR011004">
    <property type="entry name" value="Trimer_LpxA-like_sf"/>
</dbReference>
<dbReference type="Pfam" id="PF00132">
    <property type="entry name" value="Hexapep"/>
    <property type="match status" value="1"/>
</dbReference>
<evidence type="ECO:0000313" key="2">
    <source>
        <dbReference type="Proteomes" id="UP000193346"/>
    </source>
</evidence>
<keyword evidence="2" id="KW-1185">Reference proteome</keyword>
<proteinExistence type="predicted"/>
<dbReference type="InterPro" id="IPR050484">
    <property type="entry name" value="Transf_Hexapept/Carb_Anhydrase"/>
</dbReference>
<dbReference type="SUPFAM" id="SSF51161">
    <property type="entry name" value="Trimeric LpxA-like enzymes"/>
    <property type="match status" value="1"/>
</dbReference>
<gene>
    <name evidence="1" type="ORF">BV913_03630</name>
</gene>
<evidence type="ECO:0000313" key="1">
    <source>
        <dbReference type="EMBL" id="OSI35991.1"/>
    </source>
</evidence>
<sequence>MNIRPYLEHVPHIDESCYIDPVSAVIGEVSLAQDVSVWPFAVLRGDVNSITIGARSNVQDLSMLHVSHKTAAKPDGSPLVIGEDVTIGHKVMLHGCTIGNRVLVGMNTVILDDVVIEDDVMIGAGSLVPPRKRLESGFLYVGSPVKQVRPLTDDEKAFLVYSAQHYMRVAANHKKTLAEMPSENAPSAAPNK</sequence>
<dbReference type="PANTHER" id="PTHR13061:SF56">
    <property type="entry name" value="PROTEIN YRDA"/>
    <property type="match status" value="1"/>
</dbReference>
<protein>
    <submittedName>
        <fullName evidence="1">Gamma carbonic anhydrase family protein</fullName>
    </submittedName>
</protein>
<dbReference type="InterPro" id="IPR001451">
    <property type="entry name" value="Hexapep"/>
</dbReference>
<name>A0ABX3WMS5_9NEIS</name>
<dbReference type="Proteomes" id="UP000193346">
    <property type="component" value="Unassembled WGS sequence"/>
</dbReference>